<dbReference type="AlphaFoldDB" id="A0A0K2UUZ3"/>
<reference evidence="1" key="1">
    <citation type="submission" date="2014-05" db="EMBL/GenBank/DDBJ databases">
        <authorList>
            <person name="Chronopoulou M."/>
        </authorList>
    </citation>
    <scope>NUCLEOTIDE SEQUENCE</scope>
    <source>
        <tissue evidence="1">Whole organism</tissue>
    </source>
</reference>
<proteinExistence type="predicted"/>
<protein>
    <submittedName>
        <fullName evidence="1">Uncharacterized protein</fullName>
    </submittedName>
</protein>
<name>A0A0K2UUZ3_LEPSM</name>
<feature type="non-terminal residue" evidence="1">
    <location>
        <position position="1"/>
    </location>
</feature>
<dbReference type="EMBL" id="HACA01024698">
    <property type="protein sequence ID" value="CDW42059.1"/>
    <property type="molecule type" value="Transcribed_RNA"/>
</dbReference>
<organism evidence="1">
    <name type="scientific">Lepeophtheirus salmonis</name>
    <name type="common">Salmon louse</name>
    <name type="synonym">Caligus salmonis</name>
    <dbReference type="NCBI Taxonomy" id="72036"/>
    <lineage>
        <taxon>Eukaryota</taxon>
        <taxon>Metazoa</taxon>
        <taxon>Ecdysozoa</taxon>
        <taxon>Arthropoda</taxon>
        <taxon>Crustacea</taxon>
        <taxon>Multicrustacea</taxon>
        <taxon>Hexanauplia</taxon>
        <taxon>Copepoda</taxon>
        <taxon>Siphonostomatoida</taxon>
        <taxon>Caligidae</taxon>
        <taxon>Lepeophtheirus</taxon>
    </lineage>
</organism>
<accession>A0A0K2UUZ3</accession>
<sequence>KNNAGDPNVKYLTLCTLIFYVVNPLSSSYLKSIFLSASVLSAQDASLTCTFILGRATKEFLVQKAKAGAFTLGLHSSFYFVIKTLQGTVQYPFESPAPLRVANPIKFLFSDWEINRKEWDYKSWYLTR</sequence>
<evidence type="ECO:0000313" key="1">
    <source>
        <dbReference type="EMBL" id="CDW42059.1"/>
    </source>
</evidence>